<dbReference type="AlphaFoldDB" id="A0A811P4S7"/>
<name>A0A811P4S7_9POAL</name>
<evidence type="ECO:0000256" key="1">
    <source>
        <dbReference type="SAM" id="MobiDB-lite"/>
    </source>
</evidence>
<dbReference type="Proteomes" id="UP000604825">
    <property type="component" value="Unassembled WGS sequence"/>
</dbReference>
<organism evidence="2 3">
    <name type="scientific">Miscanthus lutarioriparius</name>
    <dbReference type="NCBI Taxonomy" id="422564"/>
    <lineage>
        <taxon>Eukaryota</taxon>
        <taxon>Viridiplantae</taxon>
        <taxon>Streptophyta</taxon>
        <taxon>Embryophyta</taxon>
        <taxon>Tracheophyta</taxon>
        <taxon>Spermatophyta</taxon>
        <taxon>Magnoliopsida</taxon>
        <taxon>Liliopsida</taxon>
        <taxon>Poales</taxon>
        <taxon>Poaceae</taxon>
        <taxon>PACMAD clade</taxon>
        <taxon>Panicoideae</taxon>
        <taxon>Andropogonodae</taxon>
        <taxon>Andropogoneae</taxon>
        <taxon>Saccharinae</taxon>
        <taxon>Miscanthus</taxon>
    </lineage>
</organism>
<sequence>MNQSAEKREDQRRHQSGSQISGVEEGRLELSERGVKMEQKRWSGKILVAHRQEPGVGFHYRVGILFINVSLYCVIL</sequence>
<protein>
    <submittedName>
        <fullName evidence="2">Uncharacterized protein</fullName>
    </submittedName>
</protein>
<reference evidence="2" key="1">
    <citation type="submission" date="2020-10" db="EMBL/GenBank/DDBJ databases">
        <authorList>
            <person name="Han B."/>
            <person name="Lu T."/>
            <person name="Zhao Q."/>
            <person name="Huang X."/>
            <person name="Zhao Y."/>
        </authorList>
    </citation>
    <scope>NUCLEOTIDE SEQUENCE</scope>
</reference>
<evidence type="ECO:0000313" key="2">
    <source>
        <dbReference type="EMBL" id="CAD6236659.1"/>
    </source>
</evidence>
<dbReference type="EMBL" id="CAJGYO010000006">
    <property type="protein sequence ID" value="CAD6236659.1"/>
    <property type="molecule type" value="Genomic_DNA"/>
</dbReference>
<proteinExistence type="predicted"/>
<keyword evidence="3" id="KW-1185">Reference proteome</keyword>
<feature type="region of interest" description="Disordered" evidence="1">
    <location>
        <begin position="1"/>
        <end position="27"/>
    </location>
</feature>
<gene>
    <name evidence="2" type="ORF">NCGR_LOCUS24500</name>
</gene>
<feature type="compositionally biased region" description="Basic and acidic residues" evidence="1">
    <location>
        <begin position="1"/>
        <end position="13"/>
    </location>
</feature>
<comment type="caution">
    <text evidence="2">The sequence shown here is derived from an EMBL/GenBank/DDBJ whole genome shotgun (WGS) entry which is preliminary data.</text>
</comment>
<evidence type="ECO:0000313" key="3">
    <source>
        <dbReference type="Proteomes" id="UP000604825"/>
    </source>
</evidence>
<accession>A0A811P4S7</accession>